<dbReference type="Proteomes" id="UP000183898">
    <property type="component" value="Unassembled WGS sequence"/>
</dbReference>
<evidence type="ECO:0000313" key="5">
    <source>
        <dbReference type="Proteomes" id="UP000183898"/>
    </source>
</evidence>
<protein>
    <submittedName>
        <fullName evidence="4">Transposase, IS4 family</fullName>
    </submittedName>
</protein>
<dbReference type="InterPro" id="IPR002559">
    <property type="entry name" value="Transposase_11"/>
</dbReference>
<dbReference type="InterPro" id="IPR047658">
    <property type="entry name" value="IS4-like_transpos"/>
</dbReference>
<feature type="domain" description="Transposase IS4-like" evidence="3">
    <location>
        <begin position="91"/>
        <end position="332"/>
    </location>
</feature>
<dbReference type="PANTHER" id="PTHR35404">
    <property type="entry name" value="TRANSPOSASE OF TN10"/>
    <property type="match status" value="1"/>
</dbReference>
<dbReference type="GO" id="GO:0004803">
    <property type="term" value="F:transposase activity"/>
    <property type="evidence" value="ECO:0007669"/>
    <property type="project" value="InterPro"/>
</dbReference>
<dbReference type="GO" id="GO:0006313">
    <property type="term" value="P:DNA transposition"/>
    <property type="evidence" value="ECO:0007669"/>
    <property type="project" value="InterPro"/>
</dbReference>
<evidence type="ECO:0000256" key="1">
    <source>
        <dbReference type="SAM" id="MobiDB-lite"/>
    </source>
</evidence>
<dbReference type="NCBIfam" id="NF033591">
    <property type="entry name" value="transpos_IS4_2"/>
    <property type="match status" value="1"/>
</dbReference>
<feature type="region of interest" description="Disordered" evidence="1">
    <location>
        <begin position="238"/>
        <end position="263"/>
    </location>
</feature>
<sequence length="397" mass="45112">MHSVAILHKHPQKAVPSIHRTRLQTLMAAVGAVLCGAQVSITSLGRSLSSAAFVKHKIKRMDRLIGNTRLYQERWSLYTALTRWLVQGLSHPIILIDWSPLRADQEHHVLRASLPVRGRALTLYEEVYPRSKLGNRRVQQDFLATLKTMLPLASHPIIVADSGFRVPFYRYVEHTLGWHWVGRIRNRDFISWQNPAGAWFSATSLYAKATTKPADLGTVQWVRRQPLQAFLVLVRQPKKGRQRCNQSGRQSQSHHSKKQARREKEPWLLVASLSLQAFTARQIMKLYQARMQIEEGFRDSKNYRYGLGVAHANRIGQQRRTNLLLIAALAAFLLWCIGVAGKNQPASAHFAKSAKSRNPSSLFHLHSGTCTFIGREQMRAFTVSHGPHHFLESIGPE</sequence>
<reference evidence="4 5" key="1">
    <citation type="submission" date="2016-10" db="EMBL/GenBank/DDBJ databases">
        <authorList>
            <person name="de Groot N.N."/>
        </authorList>
    </citation>
    <scope>NUCLEOTIDE SEQUENCE [LARGE SCALE GENOMIC DNA]</scope>
    <source>
        <strain evidence="4 5">Nl18</strain>
    </source>
</reference>
<proteinExistence type="predicted"/>
<accession>A0A1H8HQA9</accession>
<dbReference type="GO" id="GO:0003677">
    <property type="term" value="F:DNA binding"/>
    <property type="evidence" value="ECO:0007669"/>
    <property type="project" value="InterPro"/>
</dbReference>
<dbReference type="PANTHER" id="PTHR35404:SF8">
    <property type="entry name" value="TRANSPOSASE OF TN10"/>
    <property type="match status" value="1"/>
</dbReference>
<keyword evidence="2" id="KW-1133">Transmembrane helix</keyword>
<evidence type="ECO:0000313" key="4">
    <source>
        <dbReference type="EMBL" id="SEN58215.1"/>
    </source>
</evidence>
<organism evidence="4 5">
    <name type="scientific">Nitrosospira multiformis</name>
    <dbReference type="NCBI Taxonomy" id="1231"/>
    <lineage>
        <taxon>Bacteria</taxon>
        <taxon>Pseudomonadati</taxon>
        <taxon>Pseudomonadota</taxon>
        <taxon>Betaproteobacteria</taxon>
        <taxon>Nitrosomonadales</taxon>
        <taxon>Nitrosomonadaceae</taxon>
        <taxon>Nitrosospira</taxon>
    </lineage>
</organism>
<dbReference type="InterPro" id="IPR012337">
    <property type="entry name" value="RNaseH-like_sf"/>
</dbReference>
<feature type="compositionally biased region" description="Basic residues" evidence="1">
    <location>
        <begin position="252"/>
        <end position="261"/>
    </location>
</feature>
<dbReference type="Pfam" id="PF01609">
    <property type="entry name" value="DDE_Tnp_1"/>
    <property type="match status" value="1"/>
</dbReference>
<dbReference type="SUPFAM" id="SSF53098">
    <property type="entry name" value="Ribonuclease H-like"/>
    <property type="match status" value="1"/>
</dbReference>
<keyword evidence="2" id="KW-0472">Membrane</keyword>
<name>A0A1H8HQA9_9PROT</name>
<feature type="transmembrane region" description="Helical" evidence="2">
    <location>
        <begin position="323"/>
        <end position="341"/>
    </location>
</feature>
<dbReference type="AlphaFoldDB" id="A0A1H8HQA9"/>
<evidence type="ECO:0000259" key="3">
    <source>
        <dbReference type="Pfam" id="PF01609"/>
    </source>
</evidence>
<keyword evidence="2" id="KW-0812">Transmembrane</keyword>
<gene>
    <name evidence="4" type="ORF">SAMN05216404_105199</name>
</gene>
<evidence type="ECO:0000256" key="2">
    <source>
        <dbReference type="SAM" id="Phobius"/>
    </source>
</evidence>
<dbReference type="EMBL" id="FOCT01000005">
    <property type="protein sequence ID" value="SEN58215.1"/>
    <property type="molecule type" value="Genomic_DNA"/>
</dbReference>